<evidence type="ECO:0000256" key="15">
    <source>
        <dbReference type="ARBA" id="ARBA00023157"/>
    </source>
</evidence>
<evidence type="ECO:0000256" key="19">
    <source>
        <dbReference type="SAM" id="MobiDB-lite"/>
    </source>
</evidence>
<keyword evidence="15 18" id="KW-1015">Disulfide bond</keyword>
<evidence type="ECO:0000256" key="2">
    <source>
        <dbReference type="ARBA" id="ARBA00004323"/>
    </source>
</evidence>
<proteinExistence type="inferred from homology"/>
<keyword evidence="17 18" id="KW-0464">Manganese</keyword>
<evidence type="ECO:0000259" key="20">
    <source>
        <dbReference type="Pfam" id="PF00535"/>
    </source>
</evidence>
<evidence type="ECO:0000256" key="16">
    <source>
        <dbReference type="ARBA" id="ARBA00023180"/>
    </source>
</evidence>
<keyword evidence="14" id="KW-0472">Membrane</keyword>
<protein>
    <recommendedName>
        <fullName evidence="5 18">Polypeptide N-acetylgalactosaminyltransferase</fullName>
        <ecNumber evidence="18">2.4.1.-</ecNumber>
    </recommendedName>
    <alternativeName>
        <fullName evidence="18">Protein-UDP acetylgalactosaminyltransferase</fullName>
    </alternativeName>
</protein>
<evidence type="ECO:0000313" key="22">
    <source>
        <dbReference type="Proteomes" id="UP000694429"/>
    </source>
</evidence>
<dbReference type="Ensembl" id="ENSCAFT00030031014.1">
    <property type="protein sequence ID" value="ENSCAFP00030027054.1"/>
    <property type="gene ID" value="ENSCAFG00030016761.1"/>
</dbReference>
<evidence type="ECO:0000256" key="8">
    <source>
        <dbReference type="ARBA" id="ARBA00022692"/>
    </source>
</evidence>
<dbReference type="GO" id="GO:0016757">
    <property type="term" value="F:glycosyltransferase activity"/>
    <property type="evidence" value="ECO:0007669"/>
    <property type="project" value="UniProtKB-KW"/>
</dbReference>
<comment type="pathway">
    <text evidence="3 18">Protein modification; protein glycosylation.</text>
</comment>
<keyword evidence="6 18" id="KW-0328">Glycosyltransferase</keyword>
<dbReference type="SUPFAM" id="SSF50370">
    <property type="entry name" value="Ricin B-like lectins"/>
    <property type="match status" value="1"/>
</dbReference>
<feature type="compositionally biased region" description="Low complexity" evidence="19">
    <location>
        <begin position="79"/>
        <end position="96"/>
    </location>
</feature>
<dbReference type="Proteomes" id="UP000694429">
    <property type="component" value="Chromosome 6"/>
</dbReference>
<reference evidence="21" key="2">
    <citation type="submission" date="2025-08" db="UniProtKB">
        <authorList>
            <consortium name="Ensembl"/>
        </authorList>
    </citation>
    <scope>IDENTIFICATION</scope>
</reference>
<dbReference type="FunFam" id="2.80.10.50:FF:000017">
    <property type="entry name" value="Polypeptide N-acetylgalactosaminyltransferase"/>
    <property type="match status" value="1"/>
</dbReference>
<evidence type="ECO:0000256" key="12">
    <source>
        <dbReference type="ARBA" id="ARBA00022989"/>
    </source>
</evidence>
<dbReference type="AlphaFoldDB" id="A0A8C0NQ51"/>
<evidence type="ECO:0000256" key="9">
    <source>
        <dbReference type="ARBA" id="ARBA00022723"/>
    </source>
</evidence>
<reference evidence="21" key="1">
    <citation type="submission" date="2019-03" db="EMBL/GenBank/DDBJ databases">
        <authorList>
            <person name="Warren W.C."/>
            <person name="Johnson G.S."/>
        </authorList>
    </citation>
    <scope>NUCLEOTIDE SEQUENCE [LARGE SCALE GENOMIC DNA]</scope>
    <source>
        <strain evidence="21">Basenji</strain>
    </source>
</reference>
<keyword evidence="12" id="KW-1133">Transmembrane helix</keyword>
<sequence>ARHLRAAPRGPGRPGPSERGQTPAPALRRERGRRPGRALGTEQAAPGAPLHTELPAPPPPCSPPSRPPPLPEHPRRGAGRAAGRPRPPGVRGSHGPRLPRASPEPEGARVRGEGRPGVFDGFTEKSQSAAGVELDRGGRLRALPGQVPAHRGAQRRRLPRAPAARRGGQPQRAQRQPHPGRRPEAPLAAGGHRLPPAEWCKELKYAKELPQISIIFIFVNEALSVILRSVHSAVNHTPTHLLKEIILVDDNSDEEELKAPLEEYVHKRYPGLVKVVRNQKREGLIRARIEGWKVATGQVTGFFDAHVEFTAGWTPAMIGCSFVVNRKFFGEIGLLDPGMDVYGGENIELGIKVWLCGGSMEVLPCSRVAHIERKKKPYNSNIGFYTKRNALRVAEVWMDDYKSHVYIAWNLPLENPGIDIGDVSERRALRKSLKCKNFQWYLDHVYPEMRRYNNTIAYGELRNNKAKDVCLDQGPLENHTAILYPCHGWGPQLARYTKEGFLHLGALGTTTLLPDTRCLVDNSKSRLPQLLDCDKVKSSLYKRWNFIQVSSPWKGPAPQSR</sequence>
<dbReference type="InterPro" id="IPR001173">
    <property type="entry name" value="Glyco_trans_2-like"/>
</dbReference>
<dbReference type="SUPFAM" id="SSF53448">
    <property type="entry name" value="Nucleotide-diphospho-sugar transferases"/>
    <property type="match status" value="1"/>
</dbReference>
<evidence type="ECO:0000256" key="7">
    <source>
        <dbReference type="ARBA" id="ARBA00022679"/>
    </source>
</evidence>
<name>A0A8C0NQ51_CANLF</name>
<comment type="subcellular location">
    <subcellularLocation>
        <location evidence="2 18">Golgi apparatus membrane</location>
        <topology evidence="2 18">Single-pass type II membrane protein</topology>
    </subcellularLocation>
</comment>
<gene>
    <name evidence="21" type="primary">GALNT17</name>
</gene>
<evidence type="ECO:0000256" key="4">
    <source>
        <dbReference type="ARBA" id="ARBA00005680"/>
    </source>
</evidence>
<evidence type="ECO:0000256" key="5">
    <source>
        <dbReference type="ARBA" id="ARBA00012644"/>
    </source>
</evidence>
<comment type="similarity">
    <text evidence="4 18">Belongs to the glycosyltransferase 2 family. GalNAc-T subfamily.</text>
</comment>
<keyword evidence="16" id="KW-0325">Glycoprotein</keyword>
<dbReference type="GO" id="GO:0000139">
    <property type="term" value="C:Golgi membrane"/>
    <property type="evidence" value="ECO:0007669"/>
    <property type="project" value="UniProtKB-SubCell"/>
</dbReference>
<dbReference type="EC" id="2.4.1.-" evidence="18"/>
<dbReference type="OrthoDB" id="9924649at2759"/>
<dbReference type="PANTHER" id="PTHR11675">
    <property type="entry name" value="N-ACETYLGALACTOSAMINYLTRANSFERASE"/>
    <property type="match status" value="1"/>
</dbReference>
<keyword evidence="8" id="KW-0812">Transmembrane</keyword>
<dbReference type="Pfam" id="PF00535">
    <property type="entry name" value="Glycos_transf_2"/>
    <property type="match status" value="1"/>
</dbReference>
<evidence type="ECO:0000256" key="3">
    <source>
        <dbReference type="ARBA" id="ARBA00004922"/>
    </source>
</evidence>
<feature type="compositionally biased region" description="Low complexity" evidence="19">
    <location>
        <begin position="7"/>
        <end position="26"/>
    </location>
</feature>
<feature type="compositionally biased region" description="Low complexity" evidence="19">
    <location>
        <begin position="160"/>
        <end position="177"/>
    </location>
</feature>
<keyword evidence="7 18" id="KW-0808">Transferase</keyword>
<dbReference type="InterPro" id="IPR029044">
    <property type="entry name" value="Nucleotide-diphossugar_trans"/>
</dbReference>
<evidence type="ECO:0000256" key="14">
    <source>
        <dbReference type="ARBA" id="ARBA00023136"/>
    </source>
</evidence>
<evidence type="ECO:0000256" key="17">
    <source>
        <dbReference type="ARBA" id="ARBA00023211"/>
    </source>
</evidence>
<keyword evidence="10 18" id="KW-0430">Lectin</keyword>
<dbReference type="UniPathway" id="UPA00378"/>
<feature type="domain" description="Glycosyltransferase 2-like" evidence="20">
    <location>
        <begin position="213"/>
        <end position="318"/>
    </location>
</feature>
<dbReference type="PANTHER" id="PTHR11675:SF38">
    <property type="entry name" value="POLYPEPTIDE N-ACETYLGALACTOSAMINYLTRANSFERASE 17"/>
    <property type="match status" value="1"/>
</dbReference>
<dbReference type="Gene3D" id="2.80.10.50">
    <property type="match status" value="1"/>
</dbReference>
<comment type="cofactor">
    <cofactor evidence="1 18">
        <name>Mn(2+)</name>
        <dbReference type="ChEBI" id="CHEBI:29035"/>
    </cofactor>
</comment>
<accession>A0A8C0NQ51</accession>
<dbReference type="Gene3D" id="3.90.550.10">
    <property type="entry name" value="Spore Coat Polysaccharide Biosynthesis Protein SpsA, Chain A"/>
    <property type="match status" value="2"/>
</dbReference>
<dbReference type="GO" id="GO:0046872">
    <property type="term" value="F:metal ion binding"/>
    <property type="evidence" value="ECO:0007669"/>
    <property type="project" value="UniProtKB-KW"/>
</dbReference>
<evidence type="ECO:0000256" key="13">
    <source>
        <dbReference type="ARBA" id="ARBA00023034"/>
    </source>
</evidence>
<feature type="region of interest" description="Disordered" evidence="19">
    <location>
        <begin position="1"/>
        <end position="193"/>
    </location>
</feature>
<dbReference type="FunFam" id="3.90.550.10:FF:000195">
    <property type="entry name" value="Polypeptide N-acetylgalactosaminyltransferase like 6"/>
    <property type="match status" value="1"/>
</dbReference>
<feature type="compositionally biased region" description="Pro residues" evidence="19">
    <location>
        <begin position="55"/>
        <end position="71"/>
    </location>
</feature>
<evidence type="ECO:0000313" key="21">
    <source>
        <dbReference type="Ensembl" id="ENSCAFP00030027054.1"/>
    </source>
</evidence>
<keyword evidence="9" id="KW-0479">Metal-binding</keyword>
<keyword evidence="11" id="KW-0735">Signal-anchor</keyword>
<evidence type="ECO:0000256" key="11">
    <source>
        <dbReference type="ARBA" id="ARBA00022968"/>
    </source>
</evidence>
<organism evidence="21 22">
    <name type="scientific">Canis lupus familiaris</name>
    <name type="common">Dog</name>
    <name type="synonym">Canis familiaris</name>
    <dbReference type="NCBI Taxonomy" id="9615"/>
    <lineage>
        <taxon>Eukaryota</taxon>
        <taxon>Metazoa</taxon>
        <taxon>Chordata</taxon>
        <taxon>Craniata</taxon>
        <taxon>Vertebrata</taxon>
        <taxon>Euteleostomi</taxon>
        <taxon>Mammalia</taxon>
        <taxon>Eutheria</taxon>
        <taxon>Laurasiatheria</taxon>
        <taxon>Carnivora</taxon>
        <taxon>Caniformia</taxon>
        <taxon>Canidae</taxon>
        <taxon>Canis</taxon>
    </lineage>
</organism>
<keyword evidence="13 18" id="KW-0333">Golgi apparatus</keyword>
<evidence type="ECO:0000256" key="6">
    <source>
        <dbReference type="ARBA" id="ARBA00022676"/>
    </source>
</evidence>
<evidence type="ECO:0000256" key="1">
    <source>
        <dbReference type="ARBA" id="ARBA00001936"/>
    </source>
</evidence>
<evidence type="ECO:0000256" key="10">
    <source>
        <dbReference type="ARBA" id="ARBA00022734"/>
    </source>
</evidence>
<dbReference type="InterPro" id="IPR035992">
    <property type="entry name" value="Ricin_B-like_lectins"/>
</dbReference>
<evidence type="ECO:0000256" key="18">
    <source>
        <dbReference type="RuleBase" id="RU361242"/>
    </source>
</evidence>
<dbReference type="GO" id="GO:0030246">
    <property type="term" value="F:carbohydrate binding"/>
    <property type="evidence" value="ECO:0007669"/>
    <property type="project" value="UniProtKB-KW"/>
</dbReference>